<sequence>MTKVEIVEQCIPLPPHAQGDRQVADRLDNLGLLPKVGEAVAGYEVRINGTPLPVAVVGYEVGPSEAGTIVTLVVPADEVAIRKASAADEKISRTWQPGSRDPRADIPGWTPEVVLTHAPPGAALQRNLEMLRKVRGRDLRG</sequence>
<accession>A0ABV5CKW9</accession>
<reference evidence="1 2" key="1">
    <citation type="submission" date="2024-04" db="EMBL/GenBank/DDBJ databases">
        <title>Polymorphospora sp. isolated from Baiyangdian Lake in Xiong'an New Area.</title>
        <authorList>
            <person name="Zhang X."/>
            <person name="Liu J."/>
        </authorList>
    </citation>
    <scope>NUCLEOTIDE SEQUENCE [LARGE SCALE GENOMIC DNA]</scope>
    <source>
        <strain evidence="1 2">2-325</strain>
    </source>
</reference>
<dbReference type="EMBL" id="JBCGDC010000011">
    <property type="protein sequence ID" value="MFB6392634.1"/>
    <property type="molecule type" value="Genomic_DNA"/>
</dbReference>
<proteinExistence type="predicted"/>
<dbReference type="Proteomes" id="UP001582793">
    <property type="component" value="Unassembled WGS sequence"/>
</dbReference>
<organism evidence="1 2">
    <name type="scientific">Polymorphospora lycopeni</name>
    <dbReference type="NCBI Taxonomy" id="3140240"/>
    <lineage>
        <taxon>Bacteria</taxon>
        <taxon>Bacillati</taxon>
        <taxon>Actinomycetota</taxon>
        <taxon>Actinomycetes</taxon>
        <taxon>Micromonosporales</taxon>
        <taxon>Micromonosporaceae</taxon>
        <taxon>Polymorphospora</taxon>
    </lineage>
</organism>
<comment type="caution">
    <text evidence="1">The sequence shown here is derived from an EMBL/GenBank/DDBJ whole genome shotgun (WGS) entry which is preliminary data.</text>
</comment>
<dbReference type="RefSeq" id="WP_375733349.1">
    <property type="nucleotide sequence ID" value="NZ_JBCGDC010000011.1"/>
</dbReference>
<keyword evidence="2" id="KW-1185">Reference proteome</keyword>
<evidence type="ECO:0000313" key="1">
    <source>
        <dbReference type="EMBL" id="MFB6392634.1"/>
    </source>
</evidence>
<protein>
    <submittedName>
        <fullName evidence="1">Uncharacterized protein</fullName>
    </submittedName>
</protein>
<gene>
    <name evidence="1" type="ORF">AAFH96_05880</name>
</gene>
<name>A0ABV5CKW9_9ACTN</name>
<evidence type="ECO:0000313" key="2">
    <source>
        <dbReference type="Proteomes" id="UP001582793"/>
    </source>
</evidence>